<dbReference type="AlphaFoldDB" id="A0A2X4U4L6"/>
<feature type="transmembrane region" description="Helical" evidence="1">
    <location>
        <begin position="126"/>
        <end position="145"/>
    </location>
</feature>
<evidence type="ECO:0000256" key="1">
    <source>
        <dbReference type="SAM" id="Phobius"/>
    </source>
</evidence>
<evidence type="ECO:0000313" key="3">
    <source>
        <dbReference type="Proteomes" id="UP000248808"/>
    </source>
</evidence>
<feature type="transmembrane region" description="Helical" evidence="1">
    <location>
        <begin position="29"/>
        <end position="47"/>
    </location>
</feature>
<dbReference type="GeneID" id="56958153"/>
<protein>
    <submittedName>
        <fullName evidence="2">Uncharacterized protein</fullName>
    </submittedName>
</protein>
<gene>
    <name evidence="2" type="ORF">NCTC10839_01575</name>
</gene>
<accession>A0A2X4U4L6</accession>
<reference evidence="2 3" key="1">
    <citation type="submission" date="2018-06" db="EMBL/GenBank/DDBJ databases">
        <authorList>
            <consortium name="Pathogen Informatics"/>
            <person name="Doyle S."/>
        </authorList>
    </citation>
    <scope>NUCLEOTIDE SEQUENCE [LARGE SCALE GENOMIC DNA]</scope>
    <source>
        <strain evidence="2 3">NCTC10839</strain>
    </source>
</reference>
<evidence type="ECO:0000313" key="2">
    <source>
        <dbReference type="EMBL" id="SQH97655.1"/>
    </source>
</evidence>
<name>A0A2X4U4L6_HAEHA</name>
<dbReference type="Proteomes" id="UP000248808">
    <property type="component" value="Chromosome 1"/>
</dbReference>
<organism evidence="2 3">
    <name type="scientific">Haemophilus haemolyticus</name>
    <dbReference type="NCBI Taxonomy" id="726"/>
    <lineage>
        <taxon>Bacteria</taxon>
        <taxon>Pseudomonadati</taxon>
        <taxon>Pseudomonadota</taxon>
        <taxon>Gammaproteobacteria</taxon>
        <taxon>Pasteurellales</taxon>
        <taxon>Pasteurellaceae</taxon>
        <taxon>Haemophilus</taxon>
    </lineage>
</organism>
<proteinExistence type="predicted"/>
<keyword evidence="1" id="KW-0812">Transmembrane</keyword>
<keyword evidence="1" id="KW-1133">Transmembrane helix</keyword>
<sequence>MTFHYSYEERFLVDREFRTKVKAEQRRQIASFILRIALVPITLYLLYSIDITPSEDGKLAGLLMLSIIGLMLPIFLVKIILVTIIFVLKPIIYITNCVIKIINKVTKSELPTDNGNILANEDEIKLLILFSYILICTGLLLFTFFEIKNENYRTIIATSVSILYGSAISKFLEPLLLIAGFDLEIIKNEKNKDDK</sequence>
<dbReference type="RefSeq" id="WP_111696897.1">
    <property type="nucleotide sequence ID" value="NZ_LS483458.1"/>
</dbReference>
<feature type="transmembrane region" description="Helical" evidence="1">
    <location>
        <begin position="59"/>
        <end position="88"/>
    </location>
</feature>
<dbReference type="EMBL" id="LS483458">
    <property type="protein sequence ID" value="SQH97655.1"/>
    <property type="molecule type" value="Genomic_DNA"/>
</dbReference>
<keyword evidence="1" id="KW-0472">Membrane</keyword>
<dbReference type="KEGG" id="hhz:NCTC10839_01575"/>